<comment type="caution">
    <text evidence="1">The sequence shown here is derived from an EMBL/GenBank/DDBJ whole genome shotgun (WGS) entry which is preliminary data.</text>
</comment>
<protein>
    <submittedName>
        <fullName evidence="1">Uncharacterized protein</fullName>
    </submittedName>
</protein>
<dbReference type="EMBL" id="VSSQ01000661">
    <property type="protein sequence ID" value="MPL99351.1"/>
    <property type="molecule type" value="Genomic_DNA"/>
</dbReference>
<dbReference type="AlphaFoldDB" id="A0A644W6K1"/>
<evidence type="ECO:0000313" key="1">
    <source>
        <dbReference type="EMBL" id="MPL99351.1"/>
    </source>
</evidence>
<proteinExistence type="predicted"/>
<gene>
    <name evidence="1" type="ORF">SDC9_45568</name>
</gene>
<accession>A0A644W6K1</accession>
<sequence>MINLDKIKNYAKLNNQNFFIRKRKIPLQDIILCTIDKKGLTTEMELHKYFLEKGVTPMSISKQGFLQQRKKLNPEVFSFINKEYLKVFYSSDEPIIWNNYLVFAIDGGKVEISNSDENRATFGEWEISIAREKQEL</sequence>
<name>A0A644W6K1_9ZZZZ</name>
<reference evidence="1" key="1">
    <citation type="submission" date="2019-08" db="EMBL/GenBank/DDBJ databases">
        <authorList>
            <person name="Kucharzyk K."/>
            <person name="Murdoch R.W."/>
            <person name="Higgins S."/>
            <person name="Loffler F."/>
        </authorList>
    </citation>
    <scope>NUCLEOTIDE SEQUENCE</scope>
</reference>
<organism evidence="1">
    <name type="scientific">bioreactor metagenome</name>
    <dbReference type="NCBI Taxonomy" id="1076179"/>
    <lineage>
        <taxon>unclassified sequences</taxon>
        <taxon>metagenomes</taxon>
        <taxon>ecological metagenomes</taxon>
    </lineage>
</organism>